<feature type="compositionally biased region" description="Pro residues" evidence="1">
    <location>
        <begin position="39"/>
        <end position="49"/>
    </location>
</feature>
<proteinExistence type="predicted"/>
<gene>
    <name evidence="2" type="ORF">FHS13_002830</name>
</gene>
<reference evidence="2 3" key="1">
    <citation type="submission" date="2020-08" db="EMBL/GenBank/DDBJ databases">
        <title>Genomic Encyclopedia of Type Strains, Phase III (KMG-III): the genomes of soil and plant-associated and newly described type strains.</title>
        <authorList>
            <person name="Whitman W."/>
        </authorList>
    </citation>
    <scope>NUCLEOTIDE SEQUENCE [LARGE SCALE GENOMIC DNA]</scope>
    <source>
        <strain evidence="2 3">CECT 8712</strain>
    </source>
</reference>
<sequence>MSLLFMVFALLGAMVAIAGGSYALRRVVAELDERRAGPEVPPAPAPPPHTGGYVPAPREEDGGDRRALDQ</sequence>
<keyword evidence="3" id="KW-1185">Reference proteome</keyword>
<organism evidence="2 3">
    <name type="scientific">Nocardiopsis algeriensis</name>
    <dbReference type="NCBI Taxonomy" id="1478215"/>
    <lineage>
        <taxon>Bacteria</taxon>
        <taxon>Bacillati</taxon>
        <taxon>Actinomycetota</taxon>
        <taxon>Actinomycetes</taxon>
        <taxon>Streptosporangiales</taxon>
        <taxon>Nocardiopsidaceae</taxon>
        <taxon>Nocardiopsis</taxon>
    </lineage>
</organism>
<feature type="compositionally biased region" description="Basic and acidic residues" evidence="1">
    <location>
        <begin position="57"/>
        <end position="70"/>
    </location>
</feature>
<dbReference type="AlphaFoldDB" id="A0A841IPV0"/>
<evidence type="ECO:0000256" key="1">
    <source>
        <dbReference type="SAM" id="MobiDB-lite"/>
    </source>
</evidence>
<dbReference type="RefSeq" id="WP_184292303.1">
    <property type="nucleotide sequence ID" value="NZ_JACHJO010000008.1"/>
</dbReference>
<name>A0A841IPV0_9ACTN</name>
<dbReference type="EMBL" id="JACHJO010000008">
    <property type="protein sequence ID" value="MBB6120869.1"/>
    <property type="molecule type" value="Genomic_DNA"/>
</dbReference>
<dbReference type="Proteomes" id="UP000536604">
    <property type="component" value="Unassembled WGS sequence"/>
</dbReference>
<evidence type="ECO:0000313" key="2">
    <source>
        <dbReference type="EMBL" id="MBB6120869.1"/>
    </source>
</evidence>
<protein>
    <submittedName>
        <fullName evidence="2">Uncharacterized protein</fullName>
    </submittedName>
</protein>
<accession>A0A841IPV0</accession>
<evidence type="ECO:0000313" key="3">
    <source>
        <dbReference type="Proteomes" id="UP000536604"/>
    </source>
</evidence>
<comment type="caution">
    <text evidence="2">The sequence shown here is derived from an EMBL/GenBank/DDBJ whole genome shotgun (WGS) entry which is preliminary data.</text>
</comment>
<feature type="region of interest" description="Disordered" evidence="1">
    <location>
        <begin position="34"/>
        <end position="70"/>
    </location>
</feature>